<dbReference type="AlphaFoldDB" id="A0A3M0A4C9"/>
<dbReference type="EMBL" id="REFJ01000007">
    <property type="protein sequence ID" value="RMA77618.1"/>
    <property type="molecule type" value="Genomic_DNA"/>
</dbReference>
<dbReference type="InterPro" id="IPR011051">
    <property type="entry name" value="RmlC_Cupin_sf"/>
</dbReference>
<accession>A0A3M0A4C9</accession>
<feature type="domain" description="(S)-ureidoglycine aminohydrolase cupin" evidence="1">
    <location>
        <begin position="50"/>
        <end position="121"/>
    </location>
</feature>
<dbReference type="Proteomes" id="UP000267187">
    <property type="component" value="Unassembled WGS sequence"/>
</dbReference>
<dbReference type="RefSeq" id="WP_211327636.1">
    <property type="nucleotide sequence ID" value="NZ_REFJ01000007.1"/>
</dbReference>
<keyword evidence="3" id="KW-1185">Reference proteome</keyword>
<evidence type="ECO:0000313" key="2">
    <source>
        <dbReference type="EMBL" id="RMA77618.1"/>
    </source>
</evidence>
<protein>
    <submittedName>
        <fullName evidence="2">Putative cupin superfamily protein</fullName>
    </submittedName>
</protein>
<organism evidence="2 3">
    <name type="scientific">Umboniibacter marinipuniceus</name>
    <dbReference type="NCBI Taxonomy" id="569599"/>
    <lineage>
        <taxon>Bacteria</taxon>
        <taxon>Pseudomonadati</taxon>
        <taxon>Pseudomonadota</taxon>
        <taxon>Gammaproteobacteria</taxon>
        <taxon>Cellvibrionales</taxon>
        <taxon>Cellvibrionaceae</taxon>
        <taxon>Umboniibacter</taxon>
    </lineage>
</organism>
<sequence length="250" mass="27837">MVKTTAQGKSAHYLYNSMTPNRPDLNDWGQQPDCDGASSLSSGILLYKNEDATLETGLWRCTPGTWKLSIPRDEFCHFSSGRATYRSAEGQVVEVAANSCVFFPAGWAGTCEVHETLQNVYMLSDLVVNLHSEKPMNSAKTLYNPLAVTDVVDWGIIPTMIEGESHVSGVVLHKGENGESETGLWICTPGYWNCHVTSDEFCHFMEGRATYVHESGEVIEIEPNTAAFFPKDWKGTCKVHETIKKTYMIR</sequence>
<evidence type="ECO:0000259" key="1">
    <source>
        <dbReference type="Pfam" id="PF05899"/>
    </source>
</evidence>
<dbReference type="Pfam" id="PF05899">
    <property type="entry name" value="Cupin_3"/>
    <property type="match status" value="2"/>
</dbReference>
<evidence type="ECO:0000313" key="3">
    <source>
        <dbReference type="Proteomes" id="UP000267187"/>
    </source>
</evidence>
<dbReference type="Gene3D" id="2.60.120.10">
    <property type="entry name" value="Jelly Rolls"/>
    <property type="match status" value="2"/>
</dbReference>
<dbReference type="PANTHER" id="PTHR40943">
    <property type="entry name" value="CYTOPLASMIC PROTEIN-RELATED"/>
    <property type="match status" value="1"/>
</dbReference>
<gene>
    <name evidence="2" type="ORF">DFR27_2437</name>
</gene>
<reference evidence="2 3" key="1">
    <citation type="submission" date="2018-10" db="EMBL/GenBank/DDBJ databases">
        <title>Genomic Encyclopedia of Type Strains, Phase IV (KMG-IV): sequencing the most valuable type-strain genomes for metagenomic binning, comparative biology and taxonomic classification.</title>
        <authorList>
            <person name="Goeker M."/>
        </authorList>
    </citation>
    <scope>NUCLEOTIDE SEQUENCE [LARGE SCALE GENOMIC DNA]</scope>
    <source>
        <strain evidence="2 3">DSM 25080</strain>
    </source>
</reference>
<proteinExistence type="predicted"/>
<comment type="caution">
    <text evidence="2">The sequence shown here is derived from an EMBL/GenBank/DDBJ whole genome shotgun (WGS) entry which is preliminary data.</text>
</comment>
<dbReference type="PANTHER" id="PTHR40943:SF1">
    <property type="entry name" value="CYTOPLASMIC PROTEIN"/>
    <property type="match status" value="1"/>
</dbReference>
<dbReference type="InterPro" id="IPR014710">
    <property type="entry name" value="RmlC-like_jellyroll"/>
</dbReference>
<feature type="domain" description="(S)-ureidoglycine aminohydrolase cupin" evidence="1">
    <location>
        <begin position="176"/>
        <end position="247"/>
    </location>
</feature>
<dbReference type="CDD" id="cd02227">
    <property type="entry name" value="cupin_TM1112-like"/>
    <property type="match status" value="1"/>
</dbReference>
<dbReference type="InterPro" id="IPR008579">
    <property type="entry name" value="UGlyAH_Cupin_dom"/>
</dbReference>
<dbReference type="SUPFAM" id="SSF51182">
    <property type="entry name" value="RmlC-like cupins"/>
    <property type="match status" value="2"/>
</dbReference>
<name>A0A3M0A4C9_9GAMM</name>